<dbReference type="PROSITE" id="PS00678">
    <property type="entry name" value="WD_REPEATS_1"/>
    <property type="match status" value="1"/>
</dbReference>
<comment type="subcellular location">
    <subcellularLocation>
        <location evidence="1">Nucleus</location>
        <location evidence="1">Nucleolus</location>
    </subcellularLocation>
</comment>
<evidence type="ECO:0000256" key="6">
    <source>
        <dbReference type="ARBA" id="ARBA00023242"/>
    </source>
</evidence>
<dbReference type="Proteomes" id="UP000835052">
    <property type="component" value="Unassembled WGS sequence"/>
</dbReference>
<evidence type="ECO:0000256" key="3">
    <source>
        <dbReference type="ARBA" id="ARBA00022552"/>
    </source>
</evidence>
<accession>A0A8S1H691</accession>
<dbReference type="PROSITE" id="PS50294">
    <property type="entry name" value="WD_REPEATS_REGION"/>
    <property type="match status" value="1"/>
</dbReference>
<dbReference type="PROSITE" id="PS50082">
    <property type="entry name" value="WD_REPEATS_2"/>
    <property type="match status" value="2"/>
</dbReference>
<dbReference type="InterPro" id="IPR036322">
    <property type="entry name" value="WD40_repeat_dom_sf"/>
</dbReference>
<evidence type="ECO:0000256" key="2">
    <source>
        <dbReference type="ARBA" id="ARBA00018260"/>
    </source>
</evidence>
<comment type="caution">
    <text evidence="11">The sequence shown here is derived from an EMBL/GenBank/DDBJ whole genome shotgun (WGS) entry which is preliminary data.</text>
</comment>
<dbReference type="PANTHER" id="PTHR19924:SF26">
    <property type="entry name" value="U3 SMALL NUCLEOLAR RNA-ASSOCIATED PROTEIN 15 HOMOLOG"/>
    <property type="match status" value="1"/>
</dbReference>
<dbReference type="PANTHER" id="PTHR19924">
    <property type="entry name" value="UTP15 U3 SMALL NUCLEOLAR RNA-ASSOCIATED PROTEIN 15 FAMILY MEMBER"/>
    <property type="match status" value="1"/>
</dbReference>
<keyword evidence="4 8" id="KW-0853">WD repeat</keyword>
<feature type="domain" description="Anaphase-promoting complex subunit 4-like WD40" evidence="10">
    <location>
        <begin position="82"/>
        <end position="118"/>
    </location>
</feature>
<evidence type="ECO:0000256" key="1">
    <source>
        <dbReference type="ARBA" id="ARBA00004604"/>
    </source>
</evidence>
<organism evidence="11 12">
    <name type="scientific">Caenorhabditis auriculariae</name>
    <dbReference type="NCBI Taxonomy" id="2777116"/>
    <lineage>
        <taxon>Eukaryota</taxon>
        <taxon>Metazoa</taxon>
        <taxon>Ecdysozoa</taxon>
        <taxon>Nematoda</taxon>
        <taxon>Chromadorea</taxon>
        <taxon>Rhabditida</taxon>
        <taxon>Rhabditina</taxon>
        <taxon>Rhabditomorpha</taxon>
        <taxon>Rhabditoidea</taxon>
        <taxon>Rhabditidae</taxon>
        <taxon>Peloderinae</taxon>
        <taxon>Caenorhabditis</taxon>
    </lineage>
</organism>
<proteinExistence type="predicted"/>
<dbReference type="InterPro" id="IPR018983">
    <property type="entry name" value="U3_snoRNA-assocProt_15_C"/>
</dbReference>
<dbReference type="OrthoDB" id="431715at2759"/>
<gene>
    <name evidence="11" type="ORF">CAUJ_LOCUS6740</name>
</gene>
<dbReference type="InterPro" id="IPR019775">
    <property type="entry name" value="WD40_repeat_CS"/>
</dbReference>
<dbReference type="AlphaFoldDB" id="A0A8S1H691"/>
<evidence type="ECO:0000259" key="10">
    <source>
        <dbReference type="Pfam" id="PF12894"/>
    </source>
</evidence>
<evidence type="ECO:0000259" key="9">
    <source>
        <dbReference type="Pfam" id="PF09384"/>
    </source>
</evidence>
<dbReference type="InterPro" id="IPR015943">
    <property type="entry name" value="WD40/YVTN_repeat-like_dom_sf"/>
</dbReference>
<keyword evidence="5" id="KW-0677">Repeat</keyword>
<dbReference type="SUPFAM" id="SSF50978">
    <property type="entry name" value="WD40 repeat-like"/>
    <property type="match status" value="1"/>
</dbReference>
<sequence>MTSTYFPAEKYLSRKQDAVIVDEDVIYWKRLQQLAVFQEPSTVSAVKVSPKKPFHVACTSSVRLTLYNRQLCEPMNLFSRFKKAVFSIDFRTDGRLLAIGGEEGKVRIFDVENTTGSSKAPLRVMQASQSNTRCVRFSTRGDTIFAMNDEGFLKQYDVADTAYGVNAKPIWELQAHEDAVRCGAVATLNDNVVLTGGYDHMVRIWDTRSQEKGLELNCEQPVEAAIFLPGDQLIATAAGNIVKIWDLTAGGRQLAALQAHYKTVTSLCLAKNGTCLVTAGIDRRVNFFRTTNYSLIHSMSMPSPVLALDVSPDDESMAVGMGNLLGIYQRAKLKKEVLAHAAATNKKALVRTSAPAVKLREKGQPKEKVEVVAKSEDKLNLPRVDRLLMGFQHAAAVRRMFKSELKFFSPAVAYLRIILVRNAMKRALAGQEPIVQKNLLKFLTTNMFKEEYFDTLRRVAEAFFEVYAEEPLEKEVQRQMLRLQQAVKREFEVQKMLTKSIGALEMIVAASKTNFKSDVQDQMDDVFGEPQISAVEVSLELQDDALEQKIE</sequence>
<feature type="repeat" description="WD" evidence="8">
    <location>
        <begin position="78"/>
        <end position="119"/>
    </location>
</feature>
<dbReference type="Gene3D" id="2.130.10.10">
    <property type="entry name" value="YVTN repeat-like/Quinoprotein amine dehydrogenase"/>
    <property type="match status" value="2"/>
</dbReference>
<evidence type="ECO:0000313" key="11">
    <source>
        <dbReference type="EMBL" id="CAD6190821.1"/>
    </source>
</evidence>
<dbReference type="GO" id="GO:0005730">
    <property type="term" value="C:nucleolus"/>
    <property type="evidence" value="ECO:0007669"/>
    <property type="project" value="UniProtKB-SubCell"/>
</dbReference>
<evidence type="ECO:0000256" key="7">
    <source>
        <dbReference type="ARBA" id="ARBA00045437"/>
    </source>
</evidence>
<dbReference type="Pfam" id="PF09384">
    <property type="entry name" value="UTP15_C"/>
    <property type="match status" value="1"/>
</dbReference>
<evidence type="ECO:0000256" key="8">
    <source>
        <dbReference type="PROSITE-ProRule" id="PRU00221"/>
    </source>
</evidence>
<feature type="repeat" description="WD" evidence="8">
    <location>
        <begin position="173"/>
        <end position="215"/>
    </location>
</feature>
<evidence type="ECO:0000256" key="5">
    <source>
        <dbReference type="ARBA" id="ARBA00022737"/>
    </source>
</evidence>
<dbReference type="Pfam" id="PF00400">
    <property type="entry name" value="WD40"/>
    <property type="match status" value="2"/>
</dbReference>
<keyword evidence="6" id="KW-0539">Nucleus</keyword>
<protein>
    <recommendedName>
        <fullName evidence="2">U3 small nucleolar RNA-associated protein 15 homolog</fullName>
    </recommendedName>
</protein>
<dbReference type="GO" id="GO:0006364">
    <property type="term" value="P:rRNA processing"/>
    <property type="evidence" value="ECO:0007669"/>
    <property type="project" value="UniProtKB-KW"/>
</dbReference>
<dbReference type="Pfam" id="PF12894">
    <property type="entry name" value="ANAPC4_WD40"/>
    <property type="match status" value="1"/>
</dbReference>
<dbReference type="EMBL" id="CAJGYM010000018">
    <property type="protein sequence ID" value="CAD6190821.1"/>
    <property type="molecule type" value="Genomic_DNA"/>
</dbReference>
<dbReference type="InterPro" id="IPR024977">
    <property type="entry name" value="Apc4-like_WD40_dom"/>
</dbReference>
<evidence type="ECO:0000256" key="4">
    <source>
        <dbReference type="ARBA" id="ARBA00022574"/>
    </source>
</evidence>
<keyword evidence="3" id="KW-0698">rRNA processing</keyword>
<evidence type="ECO:0000313" key="12">
    <source>
        <dbReference type="Proteomes" id="UP000835052"/>
    </source>
</evidence>
<dbReference type="InterPro" id="IPR001680">
    <property type="entry name" value="WD40_rpt"/>
</dbReference>
<dbReference type="SMART" id="SM00320">
    <property type="entry name" value="WD40"/>
    <property type="match status" value="7"/>
</dbReference>
<dbReference type="GO" id="GO:0045943">
    <property type="term" value="P:positive regulation of transcription by RNA polymerase I"/>
    <property type="evidence" value="ECO:0007669"/>
    <property type="project" value="TreeGrafter"/>
</dbReference>
<feature type="domain" description="U3 small nucleolar RNA-associated protein 15 C-terminal" evidence="9">
    <location>
        <begin position="366"/>
        <end position="507"/>
    </location>
</feature>
<name>A0A8S1H691_9PELO</name>
<keyword evidence="12" id="KW-1185">Reference proteome</keyword>
<comment type="function">
    <text evidence="7">Ribosome biogenesis factor. Involved in nucleolar processing of pre-18S ribosomal RNA. Required for optimal pre-ribosomal RNA transcription by RNA polymerase I. Part of the small subunit (SSU) processome, first precursor of the small eukaryotic ribosomal subunit. During the assembly of the SSU processome in the nucleolus, many ribosome biogenesis factors, an RNA chaperone and ribosomal proteins associate with the nascent pre-rRNA and work in concert to generate RNA folding, modifications, rearrangements and cleavage as well as targeted degradation of pre-ribosomal RNA by the RNA exosome.</text>
</comment>
<reference evidence="11" key="1">
    <citation type="submission" date="2020-10" db="EMBL/GenBank/DDBJ databases">
        <authorList>
            <person name="Kikuchi T."/>
        </authorList>
    </citation>
    <scope>NUCLEOTIDE SEQUENCE</scope>
    <source>
        <strain evidence="11">NKZ352</strain>
    </source>
</reference>